<feature type="region of interest" description="Disordered" evidence="1">
    <location>
        <begin position="1"/>
        <end position="28"/>
    </location>
</feature>
<reference evidence="4" key="3">
    <citation type="submission" date="2024-02" db="EMBL/GenBank/DDBJ databases">
        <title>Comparative genomics of Cryptococcus and Kwoniella reveals pathogenesis evolution and contrasting modes of karyotype evolution via chromosome fusion or intercentromeric recombination.</title>
        <authorList>
            <person name="Coelho M.A."/>
            <person name="David-Palma M."/>
            <person name="Shea T."/>
            <person name="Bowers K."/>
            <person name="McGinley-Smith S."/>
            <person name="Mohammad A.W."/>
            <person name="Gnirke A."/>
            <person name="Yurkov A.M."/>
            <person name="Nowrousian M."/>
            <person name="Sun S."/>
            <person name="Cuomo C.A."/>
            <person name="Heitman J."/>
        </authorList>
    </citation>
    <scope>NUCLEOTIDE SEQUENCE</scope>
    <source>
        <strain evidence="4">CBS 10117</strain>
    </source>
</reference>
<dbReference type="STRING" id="1296121.A0A1A5ZVS7"/>
<dbReference type="RefSeq" id="XP_018259752.1">
    <property type="nucleotide sequence ID" value="XM_018411084.1"/>
</dbReference>
<evidence type="ECO:0000313" key="4">
    <source>
        <dbReference type="EMBL" id="WWC65203.1"/>
    </source>
</evidence>
<dbReference type="Gene3D" id="3.30.710.10">
    <property type="entry name" value="Potassium Channel Kv1.1, Chain A"/>
    <property type="match status" value="1"/>
</dbReference>
<proteinExistence type="predicted"/>
<dbReference type="VEuPathDB" id="FungiDB:I303_07820"/>
<dbReference type="PROSITE" id="PS50097">
    <property type="entry name" value="BTB"/>
    <property type="match status" value="1"/>
</dbReference>
<dbReference type="KEGG" id="kdj:28971519"/>
<protein>
    <recommendedName>
        <fullName evidence="2">BTB domain-containing protein</fullName>
    </recommendedName>
</protein>
<reference evidence="4" key="2">
    <citation type="submission" date="2013-07" db="EMBL/GenBank/DDBJ databases">
        <authorList>
            <consortium name="The Broad Institute Genome Sequencing Platform"/>
            <person name="Cuomo C."/>
            <person name="Litvintseva A."/>
            <person name="Chen Y."/>
            <person name="Heitman J."/>
            <person name="Sun S."/>
            <person name="Springer D."/>
            <person name="Dromer F."/>
            <person name="Young S.K."/>
            <person name="Zeng Q."/>
            <person name="Gargeya S."/>
            <person name="Fitzgerald M."/>
            <person name="Abouelleil A."/>
            <person name="Alvarado L."/>
            <person name="Berlin A.M."/>
            <person name="Chapman S.B."/>
            <person name="Dewar J."/>
            <person name="Goldberg J."/>
            <person name="Griggs A."/>
            <person name="Gujja S."/>
            <person name="Hansen M."/>
            <person name="Howarth C."/>
            <person name="Imamovic A."/>
            <person name="Larimer J."/>
            <person name="McCowan C."/>
            <person name="Murphy C."/>
            <person name="Pearson M."/>
            <person name="Priest M."/>
            <person name="Roberts A."/>
            <person name="Saif S."/>
            <person name="Shea T."/>
            <person name="Sykes S."/>
            <person name="Wortman J."/>
            <person name="Nusbaum C."/>
            <person name="Birren B."/>
        </authorList>
    </citation>
    <scope>NUCLEOTIDE SEQUENCE</scope>
    <source>
        <strain evidence="4">CBS 10117</strain>
    </source>
</reference>
<dbReference type="GeneID" id="28971519"/>
<reference evidence="3" key="1">
    <citation type="submission" date="2013-07" db="EMBL/GenBank/DDBJ databases">
        <title>The Genome Sequence of Cryptococcus dejecticola CBS10117.</title>
        <authorList>
            <consortium name="The Broad Institute Genome Sequencing Platform"/>
            <person name="Cuomo C."/>
            <person name="Litvintseva A."/>
            <person name="Chen Y."/>
            <person name="Heitman J."/>
            <person name="Sun S."/>
            <person name="Springer D."/>
            <person name="Dromer F."/>
            <person name="Young S.K."/>
            <person name="Zeng Q."/>
            <person name="Gargeya S."/>
            <person name="Fitzgerald M."/>
            <person name="Abouelleil A."/>
            <person name="Alvarado L."/>
            <person name="Berlin A.M."/>
            <person name="Chapman S.B."/>
            <person name="Dewar J."/>
            <person name="Goldberg J."/>
            <person name="Griggs A."/>
            <person name="Gujja S."/>
            <person name="Hansen M."/>
            <person name="Howarth C."/>
            <person name="Imamovic A."/>
            <person name="Larimer J."/>
            <person name="McCowan C."/>
            <person name="Murphy C."/>
            <person name="Pearson M."/>
            <person name="Priest M."/>
            <person name="Roberts A."/>
            <person name="Saif S."/>
            <person name="Shea T."/>
            <person name="Sykes S."/>
            <person name="Wortman J."/>
            <person name="Nusbaum C."/>
            <person name="Birren B."/>
        </authorList>
    </citation>
    <scope>NUCLEOTIDE SEQUENCE [LARGE SCALE GENOMIC DNA]</scope>
    <source>
        <strain evidence="3">CBS 10117</strain>
    </source>
</reference>
<sequence>MPPKRSAAAPKNANCTSKKSKPTPTVEYHEDYQDPKADVVLVSSDEVYFKVHSYILKTASVVFEDMLVIGDGNNEEIALTDPDFEDSQTVHSFLLVFQGKAIPELTKANDNLYLNLIHFATKYRIVSVMRQIVALTLKALMDGTVSPFTASRLAFTVGSPQLAAAAIANCGAWHHSLLQPKADQSDEDRAKERDRCFTAGNVIGSSCLDPNSMSENKLNSIPEPYRWALMRATYGQIQELHLASTNWGQISRNFLQVIKLSQSYKE</sequence>
<name>A0A1A5ZVS7_9TREE</name>
<dbReference type="InterPro" id="IPR011333">
    <property type="entry name" value="SKP1/BTB/POZ_sf"/>
</dbReference>
<dbReference type="AlphaFoldDB" id="A0A1A5ZVS7"/>
<dbReference type="Pfam" id="PF00651">
    <property type="entry name" value="BTB"/>
    <property type="match status" value="1"/>
</dbReference>
<evidence type="ECO:0000313" key="3">
    <source>
        <dbReference type="EMBL" id="OBR81910.1"/>
    </source>
</evidence>
<dbReference type="OrthoDB" id="2574774at2759"/>
<evidence type="ECO:0000256" key="1">
    <source>
        <dbReference type="SAM" id="MobiDB-lite"/>
    </source>
</evidence>
<dbReference type="EMBL" id="CP144539">
    <property type="protein sequence ID" value="WWC65203.1"/>
    <property type="molecule type" value="Genomic_DNA"/>
</dbReference>
<gene>
    <name evidence="3" type="ORF">I303_07820</name>
    <name evidence="4" type="ORF">I303_107817</name>
</gene>
<organism evidence="3">
    <name type="scientific">Kwoniella dejecticola CBS 10117</name>
    <dbReference type="NCBI Taxonomy" id="1296121"/>
    <lineage>
        <taxon>Eukaryota</taxon>
        <taxon>Fungi</taxon>
        <taxon>Dikarya</taxon>
        <taxon>Basidiomycota</taxon>
        <taxon>Agaricomycotina</taxon>
        <taxon>Tremellomycetes</taxon>
        <taxon>Tremellales</taxon>
        <taxon>Cryptococcaceae</taxon>
        <taxon>Kwoniella</taxon>
    </lineage>
</organism>
<feature type="domain" description="BTB" evidence="2">
    <location>
        <begin position="37"/>
        <end position="94"/>
    </location>
</feature>
<dbReference type="EMBL" id="KI894036">
    <property type="protein sequence ID" value="OBR81910.1"/>
    <property type="molecule type" value="Genomic_DNA"/>
</dbReference>
<evidence type="ECO:0000313" key="5">
    <source>
        <dbReference type="Proteomes" id="UP000078595"/>
    </source>
</evidence>
<dbReference type="InterPro" id="IPR000210">
    <property type="entry name" value="BTB/POZ_dom"/>
</dbReference>
<dbReference type="Proteomes" id="UP000078595">
    <property type="component" value="Chromosome 10"/>
</dbReference>
<evidence type="ECO:0000259" key="2">
    <source>
        <dbReference type="PROSITE" id="PS50097"/>
    </source>
</evidence>
<accession>A0A1A5ZVS7</accession>
<dbReference type="SUPFAM" id="SSF54695">
    <property type="entry name" value="POZ domain"/>
    <property type="match status" value="1"/>
</dbReference>
<keyword evidence="5" id="KW-1185">Reference proteome</keyword>